<feature type="compositionally biased region" description="Polar residues" evidence="1">
    <location>
        <begin position="560"/>
        <end position="572"/>
    </location>
</feature>
<organism evidence="2">
    <name type="scientific">viral metagenome</name>
    <dbReference type="NCBI Taxonomy" id="1070528"/>
    <lineage>
        <taxon>unclassified sequences</taxon>
        <taxon>metagenomes</taxon>
        <taxon>organismal metagenomes</taxon>
    </lineage>
</organism>
<evidence type="ECO:0000256" key="1">
    <source>
        <dbReference type="SAM" id="MobiDB-lite"/>
    </source>
</evidence>
<gene>
    <name evidence="2" type="ORF">MM415B03210_0009</name>
</gene>
<evidence type="ECO:0000313" key="2">
    <source>
        <dbReference type="EMBL" id="QJA92009.1"/>
    </source>
</evidence>
<feature type="region of interest" description="Disordered" evidence="1">
    <location>
        <begin position="541"/>
        <end position="593"/>
    </location>
</feature>
<proteinExistence type="predicted"/>
<feature type="compositionally biased region" description="Polar residues" evidence="1">
    <location>
        <begin position="580"/>
        <end position="593"/>
    </location>
</feature>
<reference evidence="2" key="1">
    <citation type="submission" date="2020-03" db="EMBL/GenBank/DDBJ databases">
        <title>The deep terrestrial virosphere.</title>
        <authorList>
            <person name="Holmfeldt K."/>
            <person name="Nilsson E."/>
            <person name="Simone D."/>
            <person name="Lopez-Fernandez M."/>
            <person name="Wu X."/>
            <person name="de Brujin I."/>
            <person name="Lundin D."/>
            <person name="Andersson A."/>
            <person name="Bertilsson S."/>
            <person name="Dopson M."/>
        </authorList>
    </citation>
    <scope>NUCLEOTIDE SEQUENCE</scope>
    <source>
        <strain evidence="2">MM415B03210</strain>
    </source>
</reference>
<sequence length="593" mass="66827">MPEYFTPNKFALAVKQGFERNKRHRRARAMFIKEYVGKYYSSEYGLTGDEPINLIFNTIRATVPNLVMKYGINKVSTEIIEYRQYAYLLGLAMDKLDRNIKIKDTLRAGIVDAFFMMAVFKSGISSGGKMLNFGDIFIDEGQVYTDLVDFDDFTADPSCKDYRKAAFLGDRNRVPRQILLDDNEFDHDLVMKIPKSTNVRDKVEHITRRGMNDDEMYDLQDFVDVVEVFVPGANALITIPDPDQLILPEYLAARDYYGPKEGPYTFMTLTQPVPGNPFPIAPVSVHFDLHRMANKMMVKNMEQADREKSIGIYDPAGADEAEDIRTEIDGGMVAGDPNSVKVVTFGGNNVKSEQMLQQCQIWHNYMSGNPDQMSGLVSNAESATQANILQANATITIEDCRDMIYDAAADAAGKRAWYIHTDPFMDFMLARRKPGGEYEQLRLTPEQRDGDFLDYTFTLKARSMSRLDPAVRTKRIVEFGTNLVPSLMNTAMVAQQMGMPFNVQEAITDLAEEQDILDDVQDWFNDPTFMQRVQLQMAMNPQPAGKATPGQSGAGPRGIPQQTKIQTPFQETKQIEQIGANESQSSRTSEPGV</sequence>
<dbReference type="AlphaFoldDB" id="A0A6M3LCF2"/>
<dbReference type="EMBL" id="MT143030">
    <property type="protein sequence ID" value="QJA92009.1"/>
    <property type="molecule type" value="Genomic_DNA"/>
</dbReference>
<accession>A0A6M3LCF2</accession>
<evidence type="ECO:0008006" key="3">
    <source>
        <dbReference type="Google" id="ProtNLM"/>
    </source>
</evidence>
<name>A0A6M3LCF2_9ZZZZ</name>
<protein>
    <recommendedName>
        <fullName evidence="3">Portal protein</fullName>
    </recommendedName>
</protein>